<organism evidence="2 3">
    <name type="scientific">Gonium pectorale</name>
    <name type="common">Green alga</name>
    <dbReference type="NCBI Taxonomy" id="33097"/>
    <lineage>
        <taxon>Eukaryota</taxon>
        <taxon>Viridiplantae</taxon>
        <taxon>Chlorophyta</taxon>
        <taxon>core chlorophytes</taxon>
        <taxon>Chlorophyceae</taxon>
        <taxon>CS clade</taxon>
        <taxon>Chlamydomonadales</taxon>
        <taxon>Volvocaceae</taxon>
        <taxon>Gonium</taxon>
    </lineage>
</organism>
<evidence type="ECO:0000313" key="2">
    <source>
        <dbReference type="EMBL" id="KXZ54512.1"/>
    </source>
</evidence>
<dbReference type="Proteomes" id="UP000075714">
    <property type="component" value="Unassembled WGS sequence"/>
</dbReference>
<accession>A0A150GXT3</accession>
<name>A0A150GXT3_GONPE</name>
<feature type="transmembrane region" description="Helical" evidence="1">
    <location>
        <begin position="189"/>
        <end position="212"/>
    </location>
</feature>
<gene>
    <name evidence="2" type="ORF">GPECTOR_4g577</name>
</gene>
<proteinExistence type="predicted"/>
<dbReference type="Pfam" id="PF12263">
    <property type="entry name" value="DUF3611"/>
    <property type="match status" value="1"/>
</dbReference>
<dbReference type="STRING" id="33097.A0A150GXT3"/>
<feature type="transmembrane region" description="Helical" evidence="1">
    <location>
        <begin position="99"/>
        <end position="120"/>
    </location>
</feature>
<dbReference type="InterPro" id="IPR022051">
    <property type="entry name" value="DUF3611"/>
</dbReference>
<keyword evidence="1" id="KW-0472">Membrane</keyword>
<sequence length="301" mass="32062">MECTLHSAHRVGVLVRSRASTSEAFARKPLLPGRKFITPLKRVASPAPSQQQELERGSSPVSCPAVDYGYPSAPELPPERMGEAARRALSRATGAVRHYGWLSFWAQLTLSVVGGVILLFSVAFTSQSGPKASLYLTLFGILAGFLSTFWNFGYTRTALKMQAYLDAAPGQEVPKIKKQQVVDMVTRGIFINMAGLAATLAGVQALVGMLVAKTLQISSYPFMAAASGANYNPVVALDVFLVQAATNTLLGHFVSLACALWLLHVVGEGQGLRFQATASDPSTPAVIGKGNAGTYRVNFGQ</sequence>
<dbReference type="OrthoDB" id="5900at2759"/>
<feature type="transmembrane region" description="Helical" evidence="1">
    <location>
        <begin position="240"/>
        <end position="263"/>
    </location>
</feature>
<dbReference type="EMBL" id="LSYV01000005">
    <property type="protein sequence ID" value="KXZ54512.1"/>
    <property type="molecule type" value="Genomic_DNA"/>
</dbReference>
<comment type="caution">
    <text evidence="2">The sequence shown here is derived from an EMBL/GenBank/DDBJ whole genome shotgun (WGS) entry which is preliminary data.</text>
</comment>
<evidence type="ECO:0000313" key="3">
    <source>
        <dbReference type="Proteomes" id="UP000075714"/>
    </source>
</evidence>
<keyword evidence="1" id="KW-0812">Transmembrane</keyword>
<reference evidence="3" key="1">
    <citation type="journal article" date="2016" name="Nat. Commun.">
        <title>The Gonium pectorale genome demonstrates co-option of cell cycle regulation during the evolution of multicellularity.</title>
        <authorList>
            <person name="Hanschen E.R."/>
            <person name="Marriage T.N."/>
            <person name="Ferris P.J."/>
            <person name="Hamaji T."/>
            <person name="Toyoda A."/>
            <person name="Fujiyama A."/>
            <person name="Neme R."/>
            <person name="Noguchi H."/>
            <person name="Minakuchi Y."/>
            <person name="Suzuki M."/>
            <person name="Kawai-Toyooka H."/>
            <person name="Smith D.R."/>
            <person name="Sparks H."/>
            <person name="Anderson J."/>
            <person name="Bakaric R."/>
            <person name="Luria V."/>
            <person name="Karger A."/>
            <person name="Kirschner M.W."/>
            <person name="Durand P.M."/>
            <person name="Michod R.E."/>
            <person name="Nozaki H."/>
            <person name="Olson B.J."/>
        </authorList>
    </citation>
    <scope>NUCLEOTIDE SEQUENCE [LARGE SCALE GENOMIC DNA]</scope>
    <source>
        <strain evidence="3">NIES-2863</strain>
    </source>
</reference>
<keyword evidence="1" id="KW-1133">Transmembrane helix</keyword>
<evidence type="ECO:0000256" key="1">
    <source>
        <dbReference type="SAM" id="Phobius"/>
    </source>
</evidence>
<dbReference type="PANTHER" id="PTHR34548:SF2">
    <property type="entry name" value="PROTEIN TIC 21, CHLOROPLASTIC"/>
    <property type="match status" value="1"/>
</dbReference>
<dbReference type="AlphaFoldDB" id="A0A150GXT3"/>
<feature type="transmembrane region" description="Helical" evidence="1">
    <location>
        <begin position="132"/>
        <end position="152"/>
    </location>
</feature>
<keyword evidence="3" id="KW-1185">Reference proteome</keyword>
<dbReference type="PANTHER" id="PTHR34548">
    <property type="entry name" value="PROTEIN TIC 21, CHLOROPLASTIC"/>
    <property type="match status" value="1"/>
</dbReference>
<protein>
    <submittedName>
        <fullName evidence="2">Uncharacterized protein</fullName>
    </submittedName>
</protein>